<dbReference type="SUPFAM" id="SSF143120">
    <property type="entry name" value="YefM-like"/>
    <property type="match status" value="1"/>
</dbReference>
<reference evidence="4" key="1">
    <citation type="journal article" date="2019" name="Int. J. Syst. Evol. Microbiol.">
        <title>The Global Catalogue of Microorganisms (GCM) 10K type strain sequencing project: providing services to taxonomists for standard genome sequencing and annotation.</title>
        <authorList>
            <consortium name="The Broad Institute Genomics Platform"/>
            <consortium name="The Broad Institute Genome Sequencing Center for Infectious Disease"/>
            <person name="Wu L."/>
            <person name="Ma J."/>
        </authorList>
    </citation>
    <scope>NUCLEOTIDE SEQUENCE [LARGE SCALE GENOMIC DNA]</scope>
    <source>
        <strain evidence="4">KACC 14249</strain>
    </source>
</reference>
<dbReference type="InterPro" id="IPR036165">
    <property type="entry name" value="YefM-like_sf"/>
</dbReference>
<dbReference type="Pfam" id="PF02604">
    <property type="entry name" value="PhdYeFM_antitox"/>
    <property type="match status" value="1"/>
</dbReference>
<dbReference type="NCBIfam" id="TIGR01552">
    <property type="entry name" value="phd_fam"/>
    <property type="match status" value="1"/>
</dbReference>
<evidence type="ECO:0000256" key="1">
    <source>
        <dbReference type="ARBA" id="ARBA00009981"/>
    </source>
</evidence>
<dbReference type="EMBL" id="JBHSRD010000002">
    <property type="protein sequence ID" value="MFC6005687.1"/>
    <property type="molecule type" value="Genomic_DNA"/>
</dbReference>
<protein>
    <recommendedName>
        <fullName evidence="2">Antitoxin</fullName>
    </recommendedName>
</protein>
<dbReference type="PANTHER" id="PTHR35377">
    <property type="entry name" value="ANTITOXIN VAPB49-RELATED-RELATED"/>
    <property type="match status" value="1"/>
</dbReference>
<dbReference type="InterPro" id="IPR051416">
    <property type="entry name" value="phD-YefM_TA_antitoxins"/>
</dbReference>
<dbReference type="InterPro" id="IPR006442">
    <property type="entry name" value="Antitoxin_Phd/YefM"/>
</dbReference>
<evidence type="ECO:0000313" key="3">
    <source>
        <dbReference type="EMBL" id="MFC6005687.1"/>
    </source>
</evidence>
<comment type="function">
    <text evidence="2">Antitoxin component of a type II toxin-antitoxin (TA) system.</text>
</comment>
<comment type="caution">
    <text evidence="3">The sequence shown here is derived from an EMBL/GenBank/DDBJ whole genome shotgun (WGS) entry which is preliminary data.</text>
</comment>
<gene>
    <name evidence="3" type="ORF">ACFQDO_00965</name>
</gene>
<keyword evidence="4" id="KW-1185">Reference proteome</keyword>
<proteinExistence type="inferred from homology"/>
<organism evidence="3 4">
    <name type="scientific">Angustibacter luteus</name>
    <dbReference type="NCBI Taxonomy" id="658456"/>
    <lineage>
        <taxon>Bacteria</taxon>
        <taxon>Bacillati</taxon>
        <taxon>Actinomycetota</taxon>
        <taxon>Actinomycetes</taxon>
        <taxon>Kineosporiales</taxon>
        <taxon>Kineosporiaceae</taxon>
    </lineage>
</organism>
<accession>A0ABW1J8Y3</accession>
<dbReference type="RefSeq" id="WP_345716565.1">
    <property type="nucleotide sequence ID" value="NZ_BAABFP010000005.1"/>
</dbReference>
<evidence type="ECO:0000313" key="4">
    <source>
        <dbReference type="Proteomes" id="UP001596189"/>
    </source>
</evidence>
<name>A0ABW1J8Y3_9ACTN</name>
<dbReference type="PANTHER" id="PTHR35377:SF5">
    <property type="entry name" value="ANTITOXIN VAPB46"/>
    <property type="match status" value="1"/>
</dbReference>
<sequence length="86" mass="9012">MTPAAEHVVGTRELRDHLSSVLRRVEAGEPITVTASGRAVAQLVPLRAGGWTPRSQVEQILAASLADAGLSRDLGELAGDELDDLA</sequence>
<dbReference type="Proteomes" id="UP001596189">
    <property type="component" value="Unassembled WGS sequence"/>
</dbReference>
<dbReference type="Gene3D" id="3.40.1620.10">
    <property type="entry name" value="YefM-like domain"/>
    <property type="match status" value="1"/>
</dbReference>
<comment type="similarity">
    <text evidence="1 2">Belongs to the phD/YefM antitoxin family.</text>
</comment>
<evidence type="ECO:0000256" key="2">
    <source>
        <dbReference type="RuleBase" id="RU362080"/>
    </source>
</evidence>